<reference evidence="1 2" key="1">
    <citation type="journal article" date="2020" name="Cell">
        <title>Large-Scale Comparative Analyses of Tick Genomes Elucidate Their Genetic Diversity and Vector Capacities.</title>
        <authorList>
            <consortium name="Tick Genome and Microbiome Consortium (TIGMIC)"/>
            <person name="Jia N."/>
            <person name="Wang J."/>
            <person name="Shi W."/>
            <person name="Du L."/>
            <person name="Sun Y."/>
            <person name="Zhan W."/>
            <person name="Jiang J.F."/>
            <person name="Wang Q."/>
            <person name="Zhang B."/>
            <person name="Ji P."/>
            <person name="Bell-Sakyi L."/>
            <person name="Cui X.M."/>
            <person name="Yuan T.T."/>
            <person name="Jiang B.G."/>
            <person name="Yang W.F."/>
            <person name="Lam T.T."/>
            <person name="Chang Q.C."/>
            <person name="Ding S.J."/>
            <person name="Wang X.J."/>
            <person name="Zhu J.G."/>
            <person name="Ruan X.D."/>
            <person name="Zhao L."/>
            <person name="Wei J.T."/>
            <person name="Ye R.Z."/>
            <person name="Que T.C."/>
            <person name="Du C.H."/>
            <person name="Zhou Y.H."/>
            <person name="Cheng J.X."/>
            <person name="Dai P.F."/>
            <person name="Guo W.B."/>
            <person name="Han X.H."/>
            <person name="Huang E.J."/>
            <person name="Li L.F."/>
            <person name="Wei W."/>
            <person name="Gao Y.C."/>
            <person name="Liu J.Z."/>
            <person name="Shao H.Z."/>
            <person name="Wang X."/>
            <person name="Wang C.C."/>
            <person name="Yang T.C."/>
            <person name="Huo Q.B."/>
            <person name="Li W."/>
            <person name="Chen H.Y."/>
            <person name="Chen S.E."/>
            <person name="Zhou L.G."/>
            <person name="Ni X.B."/>
            <person name="Tian J.H."/>
            <person name="Sheng Y."/>
            <person name="Liu T."/>
            <person name="Pan Y.S."/>
            <person name="Xia L.Y."/>
            <person name="Li J."/>
            <person name="Zhao F."/>
            <person name="Cao W.C."/>
        </authorList>
    </citation>
    <scope>NUCLEOTIDE SEQUENCE [LARGE SCALE GENOMIC DNA]</scope>
    <source>
        <strain evidence="1">Iper-2018</strain>
    </source>
</reference>
<evidence type="ECO:0000313" key="1">
    <source>
        <dbReference type="EMBL" id="KAG0419221.1"/>
    </source>
</evidence>
<proteinExistence type="predicted"/>
<evidence type="ECO:0000313" key="2">
    <source>
        <dbReference type="Proteomes" id="UP000805193"/>
    </source>
</evidence>
<keyword evidence="2" id="KW-1185">Reference proteome</keyword>
<sequence>MEEVDQIIIHTLRQVGCELGDDVVSLKQFTTEITVEGVVRCLRFISPDRELPIHVSPNMVERYNLGMTLASACTELGFKGDLGYQTFLYSSEAEMRRIFMFLIEKLPKESEKIVDQQLGKVFLQSELGDDVVSLKQFTTEITVEGVVRCLRFISPDRELPIHVSPNMVERYNLGMTLASACTELGFKGDLGYQTFLYSSEAEMRRIFMFLIEKLPKESEKIVDQQLGAGAVMARAISEEISRQLNAPWLPSYCKRNGIRWKGGHWWREDYSGCRALETCKLLPPGSEPGASKEPIWRQVHDRRSLAPSVFEFNAAAIASQQDQEADLHQAGLLSKGLQQEHRQRKKERVQKRIADAFQQSLLSTDQSRVDVSKLLSSLSLEDEAMRPRGSKFTRAEKLQFTKEEETKQAAGDGARPELPKRTSEEDAEAKVKEMQAQLDSISEVIVQLEGQEKELTASMQQVSEDIRVKQAQKAELESQNELEHRALALLPDAEGNIAKLQGKVDAAAQKLVGLSVQWEKHRAPLIEQYRQLKEQCSKRLNETQQKLEEIKSLKDKMREISEQARSKEELHKQLVSEYEKLAKDVNRSSYTKRITEIVGNIKKQKEEIAKVLIDTKSLQKEINQLTGKLDRTFTVTDELIFKDAKKDEAVRRAYKYLASVHENSNQLLQAVEETGSIMREMRDLEDQIEQESQKKVVANLERITADYKQMKQENASLLAQLKGE</sequence>
<organism evidence="1 2">
    <name type="scientific">Ixodes persulcatus</name>
    <name type="common">Taiga tick</name>
    <dbReference type="NCBI Taxonomy" id="34615"/>
    <lineage>
        <taxon>Eukaryota</taxon>
        <taxon>Metazoa</taxon>
        <taxon>Ecdysozoa</taxon>
        <taxon>Arthropoda</taxon>
        <taxon>Chelicerata</taxon>
        <taxon>Arachnida</taxon>
        <taxon>Acari</taxon>
        <taxon>Parasitiformes</taxon>
        <taxon>Ixodida</taxon>
        <taxon>Ixodoidea</taxon>
        <taxon>Ixodidae</taxon>
        <taxon>Ixodinae</taxon>
        <taxon>Ixodes</taxon>
    </lineage>
</organism>
<dbReference type="EMBL" id="JABSTQ010010649">
    <property type="protein sequence ID" value="KAG0419221.1"/>
    <property type="molecule type" value="Genomic_DNA"/>
</dbReference>
<accession>A0AC60PG74</accession>
<gene>
    <name evidence="1" type="ORF">HPB47_004277</name>
</gene>
<comment type="caution">
    <text evidence="1">The sequence shown here is derived from an EMBL/GenBank/DDBJ whole genome shotgun (WGS) entry which is preliminary data.</text>
</comment>
<name>A0AC60PG74_IXOPE</name>
<dbReference type="Proteomes" id="UP000805193">
    <property type="component" value="Unassembled WGS sequence"/>
</dbReference>
<protein>
    <submittedName>
        <fullName evidence="1">Uncharacterized protein</fullName>
    </submittedName>
</protein>